<dbReference type="AlphaFoldDB" id="A0A0F9JK24"/>
<accession>A0A0F9JK24</accession>
<comment type="caution">
    <text evidence="1">The sequence shown here is derived from an EMBL/GenBank/DDBJ whole genome shotgun (WGS) entry which is preliminary data.</text>
</comment>
<proteinExistence type="predicted"/>
<sequence>MGTFRKKPVVVEAFQWFTEMGATGGVMRDGNREGLQPRGHGHFPAKLYCIRTLEGGHQVIDGDWIITGVKGEKYPCKPDIFNQTYEEVTDAVHTTRKTPRTISPD</sequence>
<protein>
    <submittedName>
        <fullName evidence="1">Uncharacterized protein</fullName>
    </submittedName>
</protein>
<evidence type="ECO:0000313" key="1">
    <source>
        <dbReference type="EMBL" id="KKM70219.1"/>
    </source>
</evidence>
<name>A0A0F9JK24_9ZZZZ</name>
<dbReference type="EMBL" id="LAZR01009856">
    <property type="protein sequence ID" value="KKM70219.1"/>
    <property type="molecule type" value="Genomic_DNA"/>
</dbReference>
<organism evidence="1">
    <name type="scientific">marine sediment metagenome</name>
    <dbReference type="NCBI Taxonomy" id="412755"/>
    <lineage>
        <taxon>unclassified sequences</taxon>
        <taxon>metagenomes</taxon>
        <taxon>ecological metagenomes</taxon>
    </lineage>
</organism>
<reference evidence="1" key="1">
    <citation type="journal article" date="2015" name="Nature">
        <title>Complex archaea that bridge the gap between prokaryotes and eukaryotes.</title>
        <authorList>
            <person name="Spang A."/>
            <person name="Saw J.H."/>
            <person name="Jorgensen S.L."/>
            <person name="Zaremba-Niedzwiedzka K."/>
            <person name="Martijn J."/>
            <person name="Lind A.E."/>
            <person name="van Eijk R."/>
            <person name="Schleper C."/>
            <person name="Guy L."/>
            <person name="Ettema T.J."/>
        </authorList>
    </citation>
    <scope>NUCLEOTIDE SEQUENCE</scope>
</reference>
<gene>
    <name evidence="1" type="ORF">LCGC14_1443030</name>
</gene>